<dbReference type="InterPro" id="IPR036162">
    <property type="entry name" value="Resolvase-like_N_sf"/>
</dbReference>
<dbReference type="SMART" id="SM00857">
    <property type="entry name" value="Resolvase"/>
    <property type="match status" value="1"/>
</dbReference>
<evidence type="ECO:0000313" key="7">
    <source>
        <dbReference type="EMBL" id="ASG68124.1"/>
    </source>
</evidence>
<name>A0ABN5AX97_9GAMM</name>
<protein>
    <submittedName>
        <fullName evidence="7">Resolvase</fullName>
    </submittedName>
</protein>
<dbReference type="CDD" id="cd03768">
    <property type="entry name" value="SR_ResInv"/>
    <property type="match status" value="1"/>
</dbReference>
<keyword evidence="1" id="KW-0229">DNA integration</keyword>
<evidence type="ECO:0000256" key="4">
    <source>
        <dbReference type="PROSITE-ProRule" id="PRU10137"/>
    </source>
</evidence>
<proteinExistence type="predicted"/>
<dbReference type="EMBL" id="CP022132">
    <property type="protein sequence ID" value="ASG67349.1"/>
    <property type="molecule type" value="Genomic_DNA"/>
</dbReference>
<dbReference type="Proteomes" id="UP000249910">
    <property type="component" value="Chromosome"/>
</dbReference>
<feature type="active site" description="O-(5'-phospho-DNA)-serine intermediate" evidence="4">
    <location>
        <position position="11"/>
    </location>
</feature>
<dbReference type="InterPro" id="IPR050639">
    <property type="entry name" value="SSR_resolvase"/>
</dbReference>
<evidence type="ECO:0000259" key="5">
    <source>
        <dbReference type="PROSITE" id="PS51736"/>
    </source>
</evidence>
<dbReference type="PANTHER" id="PTHR30461:SF19">
    <property type="entry name" value="SITE-SPECIFIC RECOMBINASE RESOLVASE FAMILY"/>
    <property type="match status" value="1"/>
</dbReference>
<evidence type="ECO:0000313" key="8">
    <source>
        <dbReference type="Proteomes" id="UP000249910"/>
    </source>
</evidence>
<keyword evidence="3" id="KW-0233">DNA recombination</keyword>
<dbReference type="RefSeq" id="WP_088771897.1">
    <property type="nucleotide sequence ID" value="NZ_CP022132.1"/>
</dbReference>
<evidence type="ECO:0000313" key="6">
    <source>
        <dbReference type="EMBL" id="ASG67349.1"/>
    </source>
</evidence>
<accession>A0ABN5AX97</accession>
<dbReference type="SUPFAM" id="SSF53041">
    <property type="entry name" value="Resolvase-like"/>
    <property type="match status" value="1"/>
</dbReference>
<organism evidence="7 8">
    <name type="scientific">Francisella halioticida</name>
    <dbReference type="NCBI Taxonomy" id="549298"/>
    <lineage>
        <taxon>Bacteria</taxon>
        <taxon>Pseudomonadati</taxon>
        <taxon>Pseudomonadota</taxon>
        <taxon>Gammaproteobacteria</taxon>
        <taxon>Thiotrichales</taxon>
        <taxon>Francisellaceae</taxon>
        <taxon>Francisella</taxon>
    </lineage>
</organism>
<dbReference type="PROSITE" id="PS51736">
    <property type="entry name" value="RECOMBINASES_3"/>
    <property type="match status" value="1"/>
</dbReference>
<sequence>MSQIIAYIRVSTSKQDIKNQKLEIFEYARKHNLNITKFIEVEVSSKKSIKSRRIEELLEKLKETDTLIITELSRLGRSTSEVIDLVNQLIKNKIRLIAIKQGLDITAHDMASKVMVTMFSLFSELERDLISSRTKEALATKKSLGIKLGKPKGTIQRSKFDDDIDKIKELLLLGLSVRKIANYLGLSNHIGLNNYVVSRKLKQNLHV</sequence>
<gene>
    <name evidence="6" type="ORF">CDV26_02120</name>
    <name evidence="7" type="ORF">CDV26_06730</name>
</gene>
<evidence type="ECO:0000256" key="2">
    <source>
        <dbReference type="ARBA" id="ARBA00023125"/>
    </source>
</evidence>
<feature type="domain" description="Resolvase/invertase-type recombinase catalytic" evidence="5">
    <location>
        <begin position="3"/>
        <end position="145"/>
    </location>
</feature>
<dbReference type="EMBL" id="CP022132">
    <property type="protein sequence ID" value="ASG68124.1"/>
    <property type="molecule type" value="Genomic_DNA"/>
</dbReference>
<dbReference type="InterPro" id="IPR006118">
    <property type="entry name" value="Recombinase_CS"/>
</dbReference>
<dbReference type="PROSITE" id="PS00397">
    <property type="entry name" value="RECOMBINASES_1"/>
    <property type="match status" value="1"/>
</dbReference>
<keyword evidence="8" id="KW-1185">Reference proteome</keyword>
<evidence type="ECO:0000256" key="1">
    <source>
        <dbReference type="ARBA" id="ARBA00022908"/>
    </source>
</evidence>
<evidence type="ECO:0000256" key="3">
    <source>
        <dbReference type="ARBA" id="ARBA00023172"/>
    </source>
</evidence>
<dbReference type="PANTHER" id="PTHR30461">
    <property type="entry name" value="DNA-INVERTASE FROM LAMBDOID PROPHAGE"/>
    <property type="match status" value="1"/>
</dbReference>
<keyword evidence="2" id="KW-0238">DNA-binding</keyword>
<dbReference type="Gene3D" id="3.40.50.1390">
    <property type="entry name" value="Resolvase, N-terminal catalytic domain"/>
    <property type="match status" value="1"/>
</dbReference>
<reference evidence="7 8" key="1">
    <citation type="submission" date="2017-06" db="EMBL/GenBank/DDBJ databases">
        <title>Complete genome of Francisella halioticida.</title>
        <authorList>
            <person name="Sjodin A."/>
        </authorList>
    </citation>
    <scope>NUCLEOTIDE SEQUENCE [LARGE SCALE GENOMIC DNA]</scope>
    <source>
        <strain evidence="7 8">DSM 23729</strain>
    </source>
</reference>
<dbReference type="InterPro" id="IPR006119">
    <property type="entry name" value="Resolv_N"/>
</dbReference>
<dbReference type="Pfam" id="PF00239">
    <property type="entry name" value="Resolvase"/>
    <property type="match status" value="1"/>
</dbReference>